<name>A0A0F9HI12_9ZZZZ</name>
<evidence type="ECO:0000313" key="1">
    <source>
        <dbReference type="EMBL" id="KKM02762.1"/>
    </source>
</evidence>
<accession>A0A0F9HI12</accession>
<sequence>MSEDIREPLKVQQRCRQENHQGHDGIPFLFEGKRVLVCRRCGYVLPILRGEPREAPTVKVPK</sequence>
<protein>
    <submittedName>
        <fullName evidence="1">Uncharacterized protein</fullName>
    </submittedName>
</protein>
<gene>
    <name evidence="1" type="ORF">LCGC14_1781160</name>
</gene>
<reference evidence="1" key="1">
    <citation type="journal article" date="2015" name="Nature">
        <title>Complex archaea that bridge the gap between prokaryotes and eukaryotes.</title>
        <authorList>
            <person name="Spang A."/>
            <person name="Saw J.H."/>
            <person name="Jorgensen S.L."/>
            <person name="Zaremba-Niedzwiedzka K."/>
            <person name="Martijn J."/>
            <person name="Lind A.E."/>
            <person name="van Eijk R."/>
            <person name="Schleper C."/>
            <person name="Guy L."/>
            <person name="Ettema T.J."/>
        </authorList>
    </citation>
    <scope>NUCLEOTIDE SEQUENCE</scope>
</reference>
<comment type="caution">
    <text evidence="1">The sequence shown here is derived from an EMBL/GenBank/DDBJ whole genome shotgun (WGS) entry which is preliminary data.</text>
</comment>
<proteinExistence type="predicted"/>
<dbReference type="AlphaFoldDB" id="A0A0F9HI12"/>
<dbReference type="EMBL" id="LAZR01016845">
    <property type="protein sequence ID" value="KKM02762.1"/>
    <property type="molecule type" value="Genomic_DNA"/>
</dbReference>
<organism evidence="1">
    <name type="scientific">marine sediment metagenome</name>
    <dbReference type="NCBI Taxonomy" id="412755"/>
    <lineage>
        <taxon>unclassified sequences</taxon>
        <taxon>metagenomes</taxon>
        <taxon>ecological metagenomes</taxon>
    </lineage>
</organism>